<dbReference type="InterPro" id="IPR036236">
    <property type="entry name" value="Znf_C2H2_sf"/>
</dbReference>
<evidence type="ECO:0000259" key="15">
    <source>
        <dbReference type="PROSITE" id="PS51810"/>
    </source>
</evidence>
<dbReference type="GO" id="GO:0045944">
    <property type="term" value="P:positive regulation of transcription by RNA polymerase II"/>
    <property type="evidence" value="ECO:0007669"/>
    <property type="project" value="TreeGrafter"/>
</dbReference>
<comment type="caution">
    <text evidence="16">The sequence shown here is derived from an EMBL/GenBank/DDBJ whole genome shotgun (WGS) entry which is preliminary data.</text>
</comment>
<feature type="compositionally biased region" description="Polar residues" evidence="13">
    <location>
        <begin position="858"/>
        <end position="867"/>
    </location>
</feature>
<keyword evidence="10" id="KW-0804">Transcription</keyword>
<evidence type="ECO:0000256" key="10">
    <source>
        <dbReference type="ARBA" id="ARBA00023163"/>
    </source>
</evidence>
<dbReference type="InterPro" id="IPR049361">
    <property type="entry name" value="ZFPM1/2_PR"/>
</dbReference>
<evidence type="ECO:0000256" key="13">
    <source>
        <dbReference type="SAM" id="MobiDB-lite"/>
    </source>
</evidence>
<feature type="compositionally biased region" description="Basic and acidic residues" evidence="13">
    <location>
        <begin position="461"/>
        <end position="472"/>
    </location>
</feature>
<dbReference type="Gene3D" id="3.30.160.60">
    <property type="entry name" value="Classic Zinc Finger"/>
    <property type="match status" value="1"/>
</dbReference>
<keyword evidence="9" id="KW-0010">Activator</keyword>
<feature type="region of interest" description="Disordered" evidence="13">
    <location>
        <begin position="52"/>
        <end position="151"/>
    </location>
</feature>
<dbReference type="SUPFAM" id="SSF57667">
    <property type="entry name" value="beta-beta-alpha zinc fingers"/>
    <property type="match status" value="5"/>
</dbReference>
<feature type="region of interest" description="Disordered" evidence="13">
    <location>
        <begin position="511"/>
        <end position="575"/>
    </location>
</feature>
<keyword evidence="7" id="KW-0805">Transcription regulation</keyword>
<gene>
    <name evidence="16" type="ORF">EOD39_8580</name>
</gene>
<feature type="domain" description="CCHC FOG-type" evidence="15">
    <location>
        <begin position="757"/>
        <end position="790"/>
    </location>
</feature>
<evidence type="ECO:0000256" key="5">
    <source>
        <dbReference type="ARBA" id="ARBA00022771"/>
    </source>
</evidence>
<evidence type="ECO:0000256" key="3">
    <source>
        <dbReference type="ARBA" id="ARBA00022723"/>
    </source>
</evidence>
<dbReference type="GO" id="GO:0030218">
    <property type="term" value="P:erythrocyte differentiation"/>
    <property type="evidence" value="ECO:0007669"/>
    <property type="project" value="TreeGrafter"/>
</dbReference>
<feature type="compositionally biased region" description="Polar residues" evidence="13">
    <location>
        <begin position="1069"/>
        <end position="1079"/>
    </location>
</feature>
<dbReference type="PANTHER" id="PTHR12958:SF4">
    <property type="entry name" value="ZINC FINGER PROTEIN ZFPM1"/>
    <property type="match status" value="1"/>
</dbReference>
<dbReference type="GO" id="GO:0000122">
    <property type="term" value="P:negative regulation of transcription by RNA polymerase II"/>
    <property type="evidence" value="ECO:0007669"/>
    <property type="project" value="TreeGrafter"/>
</dbReference>
<dbReference type="GO" id="GO:0030219">
    <property type="term" value="P:megakaryocyte differentiation"/>
    <property type="evidence" value="ECO:0007669"/>
    <property type="project" value="TreeGrafter"/>
</dbReference>
<evidence type="ECO:0000256" key="9">
    <source>
        <dbReference type="ARBA" id="ARBA00023159"/>
    </source>
</evidence>
<evidence type="ECO:0000313" key="17">
    <source>
        <dbReference type="Proteomes" id="UP000289886"/>
    </source>
</evidence>
<proteinExistence type="predicted"/>
<dbReference type="Pfam" id="PF00096">
    <property type="entry name" value="zf-C2H2"/>
    <property type="match status" value="1"/>
</dbReference>
<protein>
    <submittedName>
        <fullName evidence="16">Zinc finger protein ZFPM1</fullName>
    </submittedName>
</protein>
<dbReference type="Pfam" id="PF25445">
    <property type="entry name" value="CCHC_ZFPM2"/>
    <property type="match status" value="1"/>
</dbReference>
<feature type="domain" description="CCHC FOG-type" evidence="15">
    <location>
        <begin position="629"/>
        <end position="662"/>
    </location>
</feature>
<feature type="compositionally biased region" description="Polar residues" evidence="13">
    <location>
        <begin position="1087"/>
        <end position="1103"/>
    </location>
</feature>
<feature type="region of interest" description="Disordered" evidence="13">
    <location>
        <begin position="1063"/>
        <end position="1116"/>
    </location>
</feature>
<dbReference type="InterPro" id="IPR059121">
    <property type="entry name" value="CCHC_ZFPM2-like"/>
</dbReference>
<organism evidence="16 17">
    <name type="scientific">Acipenser ruthenus</name>
    <name type="common">Sterlet sturgeon</name>
    <dbReference type="NCBI Taxonomy" id="7906"/>
    <lineage>
        <taxon>Eukaryota</taxon>
        <taxon>Metazoa</taxon>
        <taxon>Chordata</taxon>
        <taxon>Craniata</taxon>
        <taxon>Vertebrata</taxon>
        <taxon>Euteleostomi</taxon>
        <taxon>Actinopterygii</taxon>
        <taxon>Chondrostei</taxon>
        <taxon>Acipenseriformes</taxon>
        <taxon>Acipenseridae</taxon>
        <taxon>Acipenser</taxon>
    </lineage>
</organism>
<dbReference type="PANTHER" id="PTHR12958">
    <property type="entry name" value="FRIEND OF GATA2-RELATED"/>
    <property type="match status" value="1"/>
</dbReference>
<keyword evidence="6" id="KW-0862">Zinc</keyword>
<feature type="domain" description="C2H2-type" evidence="14">
    <location>
        <begin position="335"/>
        <end position="361"/>
    </location>
</feature>
<evidence type="ECO:0000256" key="8">
    <source>
        <dbReference type="ARBA" id="ARBA00023125"/>
    </source>
</evidence>
<feature type="compositionally biased region" description="Polar residues" evidence="13">
    <location>
        <begin position="473"/>
        <end position="499"/>
    </location>
</feature>
<reference evidence="16 17" key="1">
    <citation type="submission" date="2019-01" db="EMBL/GenBank/DDBJ databases">
        <title>Draft Genome and Complete Hox-Cluster Characterization of the Sterlet Sturgeon (Acipenser ruthenus).</title>
        <authorList>
            <person name="Wei Q."/>
        </authorList>
    </citation>
    <scope>NUCLEOTIDE SEQUENCE [LARGE SCALE GENOMIC DNA]</scope>
    <source>
        <strain evidence="16">WHYD16114868_AA</strain>
        <tissue evidence="16">Blood</tissue>
    </source>
</reference>
<feature type="compositionally biased region" description="Basic and acidic residues" evidence="13">
    <location>
        <begin position="723"/>
        <end position="733"/>
    </location>
</feature>
<evidence type="ECO:0000256" key="6">
    <source>
        <dbReference type="ARBA" id="ARBA00022833"/>
    </source>
</evidence>
<dbReference type="GO" id="GO:0003677">
    <property type="term" value="F:DNA binding"/>
    <property type="evidence" value="ECO:0007669"/>
    <property type="project" value="UniProtKB-KW"/>
</dbReference>
<evidence type="ECO:0000256" key="12">
    <source>
        <dbReference type="PROSITE-ProRule" id="PRU00042"/>
    </source>
</evidence>
<keyword evidence="5 12" id="KW-0863">Zinc-finger</keyword>
<dbReference type="GO" id="GO:0008270">
    <property type="term" value="F:zinc ion binding"/>
    <property type="evidence" value="ECO:0007669"/>
    <property type="project" value="UniProtKB-KW"/>
</dbReference>
<dbReference type="Pfam" id="PF21182">
    <property type="entry name" value="FOG1-like_PR"/>
    <property type="match status" value="1"/>
</dbReference>
<dbReference type="GO" id="GO:0005634">
    <property type="term" value="C:nucleus"/>
    <property type="evidence" value="ECO:0007669"/>
    <property type="project" value="UniProtKB-SubCell"/>
</dbReference>
<dbReference type="GO" id="GO:0061629">
    <property type="term" value="F:RNA polymerase II-specific DNA-binding transcription factor binding"/>
    <property type="evidence" value="ECO:0007669"/>
    <property type="project" value="InterPro"/>
</dbReference>
<dbReference type="PROSITE" id="PS51810">
    <property type="entry name" value="ZF_CCHC_FOG"/>
    <property type="match status" value="5"/>
</dbReference>
<feature type="compositionally biased region" description="Polar residues" evidence="13">
    <location>
        <begin position="688"/>
        <end position="715"/>
    </location>
</feature>
<dbReference type="FunFam" id="3.30.160.60:FF:004581">
    <property type="match status" value="1"/>
</dbReference>
<evidence type="ECO:0000259" key="14">
    <source>
        <dbReference type="PROSITE" id="PS50157"/>
    </source>
</evidence>
<dbReference type="SMART" id="SM00355">
    <property type="entry name" value="ZnF_C2H2"/>
    <property type="match status" value="9"/>
</dbReference>
<evidence type="ECO:0000256" key="2">
    <source>
        <dbReference type="ARBA" id="ARBA00022491"/>
    </source>
</evidence>
<name>A0A444U3F5_ACIRT</name>
<accession>A0A444U3F5</accession>
<feature type="domain" description="CCHC FOG-type" evidence="15">
    <location>
        <begin position="1170"/>
        <end position="1203"/>
    </location>
</feature>
<evidence type="ECO:0000256" key="1">
    <source>
        <dbReference type="ARBA" id="ARBA00004123"/>
    </source>
</evidence>
<dbReference type="InterPro" id="IPR034731">
    <property type="entry name" value="Znf_CCHC_FOG"/>
</dbReference>
<dbReference type="AlphaFoldDB" id="A0A444U3F5"/>
<dbReference type="PROSITE" id="PS00028">
    <property type="entry name" value="ZINC_FINGER_C2H2_1"/>
    <property type="match status" value="1"/>
</dbReference>
<feature type="compositionally biased region" description="Low complexity" evidence="13">
    <location>
        <begin position="735"/>
        <end position="748"/>
    </location>
</feature>
<feature type="region of interest" description="Disordered" evidence="13">
    <location>
        <begin position="687"/>
        <end position="758"/>
    </location>
</feature>
<feature type="compositionally biased region" description="Low complexity" evidence="13">
    <location>
        <begin position="544"/>
        <end position="553"/>
    </location>
</feature>
<keyword evidence="4" id="KW-0677">Repeat</keyword>
<feature type="compositionally biased region" description="Basic and acidic residues" evidence="13">
    <location>
        <begin position="111"/>
        <end position="124"/>
    </location>
</feature>
<keyword evidence="8" id="KW-0238">DNA-binding</keyword>
<keyword evidence="11" id="KW-0539">Nucleus</keyword>
<dbReference type="GO" id="GO:0009653">
    <property type="term" value="P:anatomical structure morphogenesis"/>
    <property type="evidence" value="ECO:0007669"/>
    <property type="project" value="UniProtKB-ARBA"/>
</dbReference>
<evidence type="ECO:0000256" key="7">
    <source>
        <dbReference type="ARBA" id="ARBA00023015"/>
    </source>
</evidence>
<keyword evidence="17" id="KW-1185">Reference proteome</keyword>
<dbReference type="InterPro" id="IPR013087">
    <property type="entry name" value="Znf_C2H2_type"/>
</dbReference>
<dbReference type="PROSITE" id="PS50157">
    <property type="entry name" value="ZINC_FINGER_C2H2_2"/>
    <property type="match status" value="1"/>
</dbReference>
<evidence type="ECO:0000313" key="16">
    <source>
        <dbReference type="EMBL" id="RXM29694.1"/>
    </source>
</evidence>
<feature type="domain" description="CCHC FOG-type" evidence="15">
    <location>
        <begin position="283"/>
        <end position="316"/>
    </location>
</feature>
<evidence type="ECO:0000256" key="4">
    <source>
        <dbReference type="ARBA" id="ARBA00022737"/>
    </source>
</evidence>
<feature type="compositionally biased region" description="Polar residues" evidence="13">
    <location>
        <begin position="559"/>
        <end position="575"/>
    </location>
</feature>
<dbReference type="InterPro" id="IPR039746">
    <property type="entry name" value="FOG"/>
</dbReference>
<feature type="domain" description="CCHC FOG-type" evidence="15">
    <location>
        <begin position="898"/>
        <end position="931"/>
    </location>
</feature>
<dbReference type="GO" id="GO:0007507">
    <property type="term" value="P:heart development"/>
    <property type="evidence" value="ECO:0007669"/>
    <property type="project" value="TreeGrafter"/>
</dbReference>
<keyword evidence="2" id="KW-0678">Repressor</keyword>
<comment type="subcellular location">
    <subcellularLocation>
        <location evidence="1">Nucleus</location>
    </subcellularLocation>
</comment>
<dbReference type="Proteomes" id="UP000289886">
    <property type="component" value="Unassembled WGS sequence"/>
</dbReference>
<feature type="compositionally biased region" description="Polar residues" evidence="13">
    <location>
        <begin position="86"/>
        <end position="107"/>
    </location>
</feature>
<feature type="region of interest" description="Disordered" evidence="13">
    <location>
        <begin position="856"/>
        <end position="883"/>
    </location>
</feature>
<keyword evidence="3" id="KW-0479">Metal-binding</keyword>
<feature type="region of interest" description="Disordered" evidence="13">
    <location>
        <begin position="451"/>
        <end position="499"/>
    </location>
</feature>
<evidence type="ECO:0000256" key="11">
    <source>
        <dbReference type="ARBA" id="ARBA00023242"/>
    </source>
</evidence>
<dbReference type="EMBL" id="SCEB01215413">
    <property type="protein sequence ID" value="RXM29694.1"/>
    <property type="molecule type" value="Genomic_DNA"/>
</dbReference>
<sequence>MAYLNIIVWPKQCSFRTHHLSEMVLAPMEKQINCNGDLGVFENEGMENFARGSIGDLEEGDDNLSDEHSLSEEGGGASDQEDSAECDSSSPASAPLTSEEPTANKSPGTPEGKEDQGPAERLKEEEEEEQKEDGNHWNGPEELELFGSDGDSKVRTKQGLLHETTWGPFRGKIQVEAPAVELAGGEPRITLVTDDKDCWITRLSLTSDGTAANVIIYSKGDELYCKTSQVIPEGESVTAVLVSGQGEGSSPLKTESTYPAALHPDIQLLPQQAGMAAILATAVVNKDIFPCKDCGIWYRSARNLQAHLMYYCASRQKQNSSPPPEKPKDSYPNERVCPFPHCNKSCPSTSSLEIHMRTHSGICHGCGFVSTTRDILYSHLVTNHMLCQPGSKSEVYTPGPGLPVLPLTAGLNLVDPASSVKCSLCGFLTDSPASLQQHALAHVEGRAQGDLSHVQLQKSPKPSEHLEQEQDKGATSSALHYNSASPRANGNSATPSQCNSPEALTAMRIKEEPKSAQNSESESETDDAMEQKGQANPASDRSSRTSSPRSLHSVKVKTELSSPTPGSSPVNFGTGSLQPGGTVFLPQYTFSPEASVVPQASEILAKMSEMVHSRLKQGQGGVPPFYAGSPIQKGATCFECDINFNNINNYYVHKRLYCSGRHQQGDNSVNVPHVKDSAAVTVTATATHGSPSAAGSQIASAPQSDTEPEPTTGSNDAKMVAVKTEEVGLKDPSSEGESGSRVSEGSQSPCNSVEEAEDDPTKTFCEACNIRFSRHDNYMVHKRYYCASRHDPPHQRPRSGKVTFLPQPVRTRKRRKLYEIHMAQNEAVANQTAPVSIKQEPIALVGRPLEPPSIPISLVSTAGSNAVPSPSSSPDGEGPIDLSKKPRLQEDQLVAPLLPLADYHKCTACSISFNSVENYLTHKKYYCPATQLQQKAHDQLQKMKRAVSSSPKSRVLENADVPEEHLDLKVIKIENNASGILVPTTACTNTTSLPGGCSLSPEVNLHQSPNMKALQVPPNVSLVVCPYCPLNGAIKGDLLEHFKNVHGLLLTMHAFGHAAQNNMKDDLQPSRSQESSRASPTLRPRVTPTSPSKLRSKSTLNGREQNDAASPLLNGSPGGTNVSLKLVLPISPAVPVNISSVSEALRLKPVTPPLHADKLTSSPKAIVSPVQNGNHRYCRLCNIKFSSLSTFIAHKKYYCSSHSAEHVK</sequence>